<dbReference type="OrthoDB" id="6434068at2759"/>
<evidence type="ECO:0000259" key="1">
    <source>
        <dbReference type="Pfam" id="PF18701"/>
    </source>
</evidence>
<dbReference type="AlphaFoldDB" id="A0A8X7C7T8"/>
<evidence type="ECO:0000313" key="3">
    <source>
        <dbReference type="Proteomes" id="UP000886998"/>
    </source>
</evidence>
<dbReference type="Pfam" id="PF18701">
    <property type="entry name" value="DUF5641"/>
    <property type="match status" value="1"/>
</dbReference>
<name>A0A8X7C7T8_9ARAC</name>
<organism evidence="2 3">
    <name type="scientific">Trichonephila inaurata madagascariensis</name>
    <dbReference type="NCBI Taxonomy" id="2747483"/>
    <lineage>
        <taxon>Eukaryota</taxon>
        <taxon>Metazoa</taxon>
        <taxon>Ecdysozoa</taxon>
        <taxon>Arthropoda</taxon>
        <taxon>Chelicerata</taxon>
        <taxon>Arachnida</taxon>
        <taxon>Araneae</taxon>
        <taxon>Araneomorphae</taxon>
        <taxon>Entelegynae</taxon>
        <taxon>Araneoidea</taxon>
        <taxon>Nephilidae</taxon>
        <taxon>Trichonephila</taxon>
        <taxon>Trichonephila inaurata</taxon>
    </lineage>
</organism>
<comment type="caution">
    <text evidence="2">The sequence shown here is derived from an EMBL/GenBank/DDBJ whole genome shotgun (WGS) entry which is preliminary data.</text>
</comment>
<reference evidence="2" key="1">
    <citation type="submission" date="2020-08" db="EMBL/GenBank/DDBJ databases">
        <title>Multicomponent nature underlies the extraordinary mechanical properties of spider dragline silk.</title>
        <authorList>
            <person name="Kono N."/>
            <person name="Nakamura H."/>
            <person name="Mori M."/>
            <person name="Yoshida Y."/>
            <person name="Ohtoshi R."/>
            <person name="Malay A.D."/>
            <person name="Moran D.A.P."/>
            <person name="Tomita M."/>
            <person name="Numata K."/>
            <person name="Arakawa K."/>
        </authorList>
    </citation>
    <scope>NUCLEOTIDE SEQUENCE</scope>
</reference>
<keyword evidence="3" id="KW-1185">Reference proteome</keyword>
<dbReference type="EMBL" id="BMAV01012421">
    <property type="protein sequence ID" value="GFY59085.1"/>
    <property type="molecule type" value="Genomic_DNA"/>
</dbReference>
<evidence type="ECO:0000313" key="2">
    <source>
        <dbReference type="EMBL" id="GFY59085.1"/>
    </source>
</evidence>
<dbReference type="InterPro" id="IPR040676">
    <property type="entry name" value="DUF5641"/>
</dbReference>
<proteinExistence type="predicted"/>
<sequence>MICVFPIWKLDSLGITDPLETKTKLEFKKRQNHFSKPKGDFSGRYGVIQLIPGKDGNVRVARVKTETGELVRPVQRLYNLELQEPEINLPKDLTDSVIRSGEAEK</sequence>
<protein>
    <recommendedName>
        <fullName evidence="1">DUF5641 domain-containing protein</fullName>
    </recommendedName>
</protein>
<feature type="domain" description="DUF5641" evidence="1">
    <location>
        <begin position="47"/>
        <end position="79"/>
    </location>
</feature>
<gene>
    <name evidence="2" type="ORF">TNIN_166871</name>
</gene>
<accession>A0A8X7C7T8</accession>
<dbReference type="Proteomes" id="UP000886998">
    <property type="component" value="Unassembled WGS sequence"/>
</dbReference>